<proteinExistence type="inferred from homology"/>
<evidence type="ECO:0000256" key="2">
    <source>
        <dbReference type="ARBA" id="ARBA00004496"/>
    </source>
</evidence>
<dbReference type="GO" id="GO:0051301">
    <property type="term" value="P:cell division"/>
    <property type="evidence" value="ECO:0007669"/>
    <property type="project" value="UniProtKB-KW"/>
</dbReference>
<evidence type="ECO:0000313" key="12">
    <source>
        <dbReference type="EMBL" id="KAG8237558.1"/>
    </source>
</evidence>
<keyword evidence="5" id="KW-0158">Chromosome</keyword>
<dbReference type="PANTHER" id="PTHR13108">
    <property type="entry name" value="CONDENSIN COMPLEX SUBUNIT 2"/>
    <property type="match status" value="1"/>
</dbReference>
<evidence type="ECO:0000256" key="4">
    <source>
        <dbReference type="ARBA" id="ARBA00016065"/>
    </source>
</evidence>
<feature type="compositionally biased region" description="Polar residues" evidence="11">
    <location>
        <begin position="26"/>
        <end position="42"/>
    </location>
</feature>
<keyword evidence="6" id="KW-0963">Cytoplasm</keyword>
<dbReference type="Pfam" id="PF05786">
    <property type="entry name" value="Cnd2"/>
    <property type="match status" value="1"/>
</dbReference>
<dbReference type="GO" id="GO:0000796">
    <property type="term" value="C:condensin complex"/>
    <property type="evidence" value="ECO:0007669"/>
    <property type="project" value="InterPro"/>
</dbReference>
<feature type="region of interest" description="Disordered" evidence="11">
    <location>
        <begin position="1"/>
        <end position="46"/>
    </location>
</feature>
<comment type="caution">
    <text evidence="12">The sequence shown here is derived from an EMBL/GenBank/DDBJ whole genome shotgun (WGS) entry which is preliminary data.</text>
</comment>
<evidence type="ECO:0000256" key="9">
    <source>
        <dbReference type="ARBA" id="ARBA00023067"/>
    </source>
</evidence>
<comment type="subcellular location">
    <subcellularLocation>
        <location evidence="1">Chromosome</location>
    </subcellularLocation>
    <subcellularLocation>
        <location evidence="2">Cytoplasm</location>
    </subcellularLocation>
</comment>
<dbReference type="InterPro" id="IPR022816">
    <property type="entry name" value="Condensin_barren_su2"/>
</dbReference>
<reference evidence="12" key="1">
    <citation type="submission" date="2013-04" db="EMBL/GenBank/DDBJ databases">
        <authorList>
            <person name="Qu J."/>
            <person name="Murali S.C."/>
            <person name="Bandaranaike D."/>
            <person name="Bellair M."/>
            <person name="Blankenburg K."/>
            <person name="Chao H."/>
            <person name="Dinh H."/>
            <person name="Doddapaneni H."/>
            <person name="Downs B."/>
            <person name="Dugan-Rocha S."/>
            <person name="Elkadiri S."/>
            <person name="Gnanaolivu R.D."/>
            <person name="Hernandez B."/>
            <person name="Javaid M."/>
            <person name="Jayaseelan J.C."/>
            <person name="Lee S."/>
            <person name="Li M."/>
            <person name="Ming W."/>
            <person name="Munidasa M."/>
            <person name="Muniz J."/>
            <person name="Nguyen L."/>
            <person name="Ongeri F."/>
            <person name="Osuji N."/>
            <person name="Pu L.-L."/>
            <person name="Puazo M."/>
            <person name="Qu C."/>
            <person name="Quiroz J."/>
            <person name="Raj R."/>
            <person name="Weissenberger G."/>
            <person name="Xin Y."/>
            <person name="Zou X."/>
            <person name="Han Y."/>
            <person name="Richards S."/>
            <person name="Worley K."/>
            <person name="Muzny D."/>
            <person name="Gibbs R."/>
        </authorList>
    </citation>
    <scope>NUCLEOTIDE SEQUENCE</scope>
    <source>
        <strain evidence="12">Sampled in the wild</strain>
    </source>
</reference>
<evidence type="ECO:0000256" key="6">
    <source>
        <dbReference type="ARBA" id="ARBA00022490"/>
    </source>
</evidence>
<evidence type="ECO:0000256" key="11">
    <source>
        <dbReference type="SAM" id="MobiDB-lite"/>
    </source>
</evidence>
<comment type="similarity">
    <text evidence="3">Belongs to the CND2 (condensin subunit 2) family.</text>
</comment>
<dbReference type="AlphaFoldDB" id="A0A8K0PA55"/>
<evidence type="ECO:0000256" key="1">
    <source>
        <dbReference type="ARBA" id="ARBA00004286"/>
    </source>
</evidence>
<keyword evidence="8" id="KW-0498">Mitosis</keyword>
<gene>
    <name evidence="12" type="ORF">J437_LFUL017764</name>
</gene>
<dbReference type="Proteomes" id="UP000792457">
    <property type="component" value="Unassembled WGS sequence"/>
</dbReference>
<dbReference type="GO" id="GO:0005737">
    <property type="term" value="C:cytoplasm"/>
    <property type="evidence" value="ECO:0007669"/>
    <property type="project" value="UniProtKB-SubCell"/>
</dbReference>
<organism evidence="12 13">
    <name type="scientific">Ladona fulva</name>
    <name type="common">Scarce chaser dragonfly</name>
    <name type="synonym">Libellula fulva</name>
    <dbReference type="NCBI Taxonomy" id="123851"/>
    <lineage>
        <taxon>Eukaryota</taxon>
        <taxon>Metazoa</taxon>
        <taxon>Ecdysozoa</taxon>
        <taxon>Arthropoda</taxon>
        <taxon>Hexapoda</taxon>
        <taxon>Insecta</taxon>
        <taxon>Pterygota</taxon>
        <taxon>Palaeoptera</taxon>
        <taxon>Odonata</taxon>
        <taxon>Epiprocta</taxon>
        <taxon>Anisoptera</taxon>
        <taxon>Libelluloidea</taxon>
        <taxon>Libellulidae</taxon>
        <taxon>Ladona</taxon>
    </lineage>
</organism>
<name>A0A8K0PA55_LADFU</name>
<keyword evidence="9" id="KW-0226">DNA condensation</keyword>
<dbReference type="PANTHER" id="PTHR13108:SF9">
    <property type="entry name" value="CONDENSIN COMPLEX SUBUNIT 2"/>
    <property type="match status" value="1"/>
</dbReference>
<feature type="compositionally biased region" description="Basic and acidic residues" evidence="11">
    <location>
        <begin position="1"/>
        <end position="11"/>
    </location>
</feature>
<dbReference type="EMBL" id="KZ309188">
    <property type="protein sequence ID" value="KAG8237558.1"/>
    <property type="molecule type" value="Genomic_DNA"/>
</dbReference>
<keyword evidence="13" id="KW-1185">Reference proteome</keyword>
<dbReference type="OrthoDB" id="362021at2759"/>
<dbReference type="GO" id="GO:0007076">
    <property type="term" value="P:mitotic chromosome condensation"/>
    <property type="evidence" value="ECO:0007669"/>
    <property type="project" value="InterPro"/>
</dbReference>
<keyword evidence="10" id="KW-0131">Cell cycle</keyword>
<evidence type="ECO:0000256" key="5">
    <source>
        <dbReference type="ARBA" id="ARBA00022454"/>
    </source>
</evidence>
<keyword evidence="7" id="KW-0132">Cell division</keyword>
<dbReference type="GO" id="GO:0003682">
    <property type="term" value="F:chromatin binding"/>
    <property type="evidence" value="ECO:0007669"/>
    <property type="project" value="TreeGrafter"/>
</dbReference>
<evidence type="ECO:0000256" key="7">
    <source>
        <dbReference type="ARBA" id="ARBA00022618"/>
    </source>
</evidence>
<protein>
    <recommendedName>
        <fullName evidence="4">Condensin complex subunit 2</fullName>
    </recommendedName>
</protein>
<evidence type="ECO:0000256" key="8">
    <source>
        <dbReference type="ARBA" id="ARBA00022776"/>
    </source>
</evidence>
<accession>A0A8K0PA55</accession>
<sequence>MSKSSEHKDGSGNDEIMDDDDRESSDLCQDNGPQNDELSQADSGYDLVKAPNMVPNVFIPYAKRAKRMDMKRLQKTVFDILTNQNEKETTERDPKESELPEVTGKVMFSKVYHELPDKLPQKDAQNLSFALAFAALLHTANDKTLLIEETADLSDIIVSQDKKLC</sequence>
<evidence type="ECO:0000313" key="13">
    <source>
        <dbReference type="Proteomes" id="UP000792457"/>
    </source>
</evidence>
<evidence type="ECO:0000256" key="10">
    <source>
        <dbReference type="ARBA" id="ARBA00023306"/>
    </source>
</evidence>
<evidence type="ECO:0000256" key="3">
    <source>
        <dbReference type="ARBA" id="ARBA00009471"/>
    </source>
</evidence>
<reference evidence="12" key="2">
    <citation type="submission" date="2017-10" db="EMBL/GenBank/DDBJ databases">
        <title>Ladona fulva Genome sequencing and assembly.</title>
        <authorList>
            <person name="Murali S."/>
            <person name="Richards S."/>
            <person name="Bandaranaike D."/>
            <person name="Bellair M."/>
            <person name="Blankenburg K."/>
            <person name="Chao H."/>
            <person name="Dinh H."/>
            <person name="Doddapaneni H."/>
            <person name="Dugan-Rocha S."/>
            <person name="Elkadiri S."/>
            <person name="Gnanaolivu R."/>
            <person name="Hernandez B."/>
            <person name="Skinner E."/>
            <person name="Javaid M."/>
            <person name="Lee S."/>
            <person name="Li M."/>
            <person name="Ming W."/>
            <person name="Munidasa M."/>
            <person name="Muniz J."/>
            <person name="Nguyen L."/>
            <person name="Hughes D."/>
            <person name="Osuji N."/>
            <person name="Pu L.-L."/>
            <person name="Puazo M."/>
            <person name="Qu C."/>
            <person name="Quiroz J."/>
            <person name="Raj R."/>
            <person name="Weissenberger G."/>
            <person name="Xin Y."/>
            <person name="Zou X."/>
            <person name="Han Y."/>
            <person name="Worley K."/>
            <person name="Muzny D."/>
            <person name="Gibbs R."/>
        </authorList>
    </citation>
    <scope>NUCLEOTIDE SEQUENCE</scope>
    <source>
        <strain evidence="12">Sampled in the wild</strain>
    </source>
</reference>